<evidence type="ECO:0000259" key="6">
    <source>
        <dbReference type="PROSITE" id="PS50975"/>
    </source>
</evidence>
<evidence type="ECO:0000313" key="8">
    <source>
        <dbReference type="Proteomes" id="UP000273278"/>
    </source>
</evidence>
<feature type="domain" description="ATP-grasp" evidence="6">
    <location>
        <begin position="81"/>
        <end position="280"/>
    </location>
</feature>
<evidence type="ECO:0000256" key="3">
    <source>
        <dbReference type="ARBA" id="ARBA00022840"/>
    </source>
</evidence>
<dbReference type="NCBIfam" id="TIGR03909">
    <property type="entry name" value="pyrrolys_PylC"/>
    <property type="match status" value="1"/>
</dbReference>
<dbReference type="Proteomes" id="UP000273278">
    <property type="component" value="Chromosome"/>
</dbReference>
<dbReference type="PROSITE" id="PS50975">
    <property type="entry name" value="ATP_GRASP"/>
    <property type="match status" value="1"/>
</dbReference>
<dbReference type="Pfam" id="PF07478">
    <property type="entry name" value="Dala_Dala_lig_C"/>
    <property type="match status" value="1"/>
</dbReference>
<dbReference type="GO" id="GO:0071524">
    <property type="term" value="P:pyrrolysine biosynthetic process"/>
    <property type="evidence" value="ECO:0007669"/>
    <property type="project" value="InterPro"/>
</dbReference>
<accession>A0A3G3IHU5</accession>
<dbReference type="SUPFAM" id="SSF56059">
    <property type="entry name" value="Glutathione synthetase ATP-binding domain-like"/>
    <property type="match status" value="1"/>
</dbReference>
<dbReference type="InterPro" id="IPR048764">
    <property type="entry name" value="PylC_N"/>
</dbReference>
<organism evidence="7 8">
    <name type="scientific">Methanomethylophilus alvi</name>
    <dbReference type="NCBI Taxonomy" id="1291540"/>
    <lineage>
        <taxon>Archaea</taxon>
        <taxon>Methanobacteriati</taxon>
        <taxon>Thermoplasmatota</taxon>
        <taxon>Thermoplasmata</taxon>
        <taxon>Methanomassiliicoccales</taxon>
        <taxon>Methanomethylophilaceae</taxon>
        <taxon>Methanomethylophilus</taxon>
    </lineage>
</organism>
<dbReference type="AlphaFoldDB" id="A0A3G3IHU5"/>
<dbReference type="Gene3D" id="3.30.470.20">
    <property type="entry name" value="ATP-grasp fold, B domain"/>
    <property type="match status" value="1"/>
</dbReference>
<protein>
    <submittedName>
        <fullName evidence="7">3-methylornithine--L-lysine ligase PylC</fullName>
    </submittedName>
</protein>
<dbReference type="GO" id="GO:0005829">
    <property type="term" value="C:cytosol"/>
    <property type="evidence" value="ECO:0007669"/>
    <property type="project" value="TreeGrafter"/>
</dbReference>
<gene>
    <name evidence="7" type="ORF">BKD89_05510</name>
</gene>
<evidence type="ECO:0000256" key="2">
    <source>
        <dbReference type="ARBA" id="ARBA00022741"/>
    </source>
</evidence>
<evidence type="ECO:0000313" key="7">
    <source>
        <dbReference type="EMBL" id="AYQ55258.1"/>
    </source>
</evidence>
<dbReference type="GO" id="GO:0008716">
    <property type="term" value="F:D-alanine-D-alanine ligase activity"/>
    <property type="evidence" value="ECO:0007669"/>
    <property type="project" value="InterPro"/>
</dbReference>
<dbReference type="EMBL" id="CP017686">
    <property type="protein sequence ID" value="AYQ55258.1"/>
    <property type="molecule type" value="Genomic_DNA"/>
</dbReference>
<keyword evidence="3 5" id="KW-0067">ATP-binding</keyword>
<keyword evidence="2 5" id="KW-0547">Nucleotide-binding</keyword>
<keyword evidence="4" id="KW-0961">Cell wall biogenesis/degradation</keyword>
<dbReference type="Gene3D" id="3.40.50.720">
    <property type="entry name" value="NAD(P)-binding Rossmann-like Domain"/>
    <property type="match status" value="1"/>
</dbReference>
<dbReference type="GO" id="GO:0071555">
    <property type="term" value="P:cell wall organization"/>
    <property type="evidence" value="ECO:0007669"/>
    <property type="project" value="UniProtKB-KW"/>
</dbReference>
<evidence type="ECO:0000256" key="4">
    <source>
        <dbReference type="ARBA" id="ARBA00023316"/>
    </source>
</evidence>
<keyword evidence="1 7" id="KW-0436">Ligase</keyword>
<dbReference type="InterPro" id="IPR011095">
    <property type="entry name" value="Dala_Dala_lig_C"/>
</dbReference>
<name>A0A3G3IHU5_9ARCH</name>
<evidence type="ECO:0000256" key="5">
    <source>
        <dbReference type="PROSITE-ProRule" id="PRU00409"/>
    </source>
</evidence>
<dbReference type="RefSeq" id="WP_015505007.1">
    <property type="nucleotide sequence ID" value="NZ_CP017686.1"/>
</dbReference>
<dbReference type="GO" id="GO:0046872">
    <property type="term" value="F:metal ion binding"/>
    <property type="evidence" value="ECO:0007669"/>
    <property type="project" value="InterPro"/>
</dbReference>
<dbReference type="GO" id="GO:0005524">
    <property type="term" value="F:ATP binding"/>
    <property type="evidence" value="ECO:0007669"/>
    <property type="project" value="UniProtKB-UniRule"/>
</dbReference>
<dbReference type="InterPro" id="IPR011761">
    <property type="entry name" value="ATP-grasp"/>
</dbReference>
<evidence type="ECO:0000256" key="1">
    <source>
        <dbReference type="ARBA" id="ARBA00022598"/>
    </source>
</evidence>
<reference evidence="7 8" key="1">
    <citation type="submission" date="2016-10" db="EMBL/GenBank/DDBJ databases">
        <title>Complete genome of the TMA-utilizing, human hosted archaeon Methanomethylophilus alvus Gen. nov, sp. nov., strain Mx-05, derived from a pure culture.</title>
        <authorList>
            <person name="Brugere J.-F."/>
            <person name="Ben Hania W."/>
            <person name="Chaudhary P.P."/>
            <person name="Gaci N."/>
            <person name="Borrel G."/>
            <person name="Cao Van Tuat L."/>
            <person name="Fardeau M.-L."/>
            <person name="Harris H.M.B."/>
            <person name="O'Toole P.W."/>
            <person name="Ollivier B."/>
        </authorList>
    </citation>
    <scope>NUCLEOTIDE SEQUENCE [LARGE SCALE GENOMIC DNA]</scope>
    <source>
        <strain evidence="7 8">Mx-05</strain>
    </source>
</reference>
<dbReference type="InterPro" id="IPR016185">
    <property type="entry name" value="PreATP-grasp_dom_sf"/>
</dbReference>
<dbReference type="OMA" id="IMDVEAI"/>
<dbReference type="SUPFAM" id="SSF52440">
    <property type="entry name" value="PreATP-grasp domain"/>
    <property type="match status" value="1"/>
</dbReference>
<dbReference type="PANTHER" id="PTHR43055">
    <property type="entry name" value="FORMATE-DEPENDENT PHOSPHORIBOSYLGLYCINAMIDE FORMYLTRANSFERASE"/>
    <property type="match status" value="1"/>
</dbReference>
<dbReference type="Pfam" id="PF21360">
    <property type="entry name" value="PylC-like_N"/>
    <property type="match status" value="1"/>
</dbReference>
<proteinExistence type="predicted"/>
<dbReference type="GeneID" id="41321902"/>
<sequence>MGIVGGALQGIEAAYLARKAGYETVVLDRREDAPARSLADSSVTVNVVEEPEKAKKILADCDAVIPALEEMDALVALDSMKEYFGGPFLFDLKSYNISSSKQRSNEIMGRYGVPMPRPWPECGFPAIVKPSCQSGSVGVSEVENKEQMDAALKRVEELGDTPVIQEFVHGKSISIEVIGNGTSARSYITTEVVLDRNYDCKQVLCHPGILSEEEDTRFGLCAKMTAEDMGLNGLMDMEAIDTPNGFRVLEIDARIPSQTPACILAGTGINLLDELYRACSGKESAAKKQPGASSYEHFHIVGDRMYTTGEKEFSHVSDPQYCEGLFGSDEMITDYRPGKSEWRCTMITHGKDKDEVFWKRKDAIKAIMDECQIDEYIDLSPEVV</sequence>
<dbReference type="InterPro" id="IPR023890">
    <property type="entry name" value="Pyrrolys_PylC"/>
</dbReference>
<dbReference type="PANTHER" id="PTHR43055:SF1">
    <property type="entry name" value="FORMATE-DEPENDENT PHOSPHORIBOSYLGLYCINAMIDE FORMYLTRANSFERASE"/>
    <property type="match status" value="1"/>
</dbReference>